<evidence type="ECO:0000256" key="3">
    <source>
        <dbReference type="ARBA" id="ARBA00022692"/>
    </source>
</evidence>
<keyword evidence="8" id="KW-1015">Disulfide bond</keyword>
<comment type="caution">
    <text evidence="12">The sequence shown here is derived from an EMBL/GenBank/DDBJ whole genome shotgun (WGS) entry which is preliminary data.</text>
</comment>
<evidence type="ECO:0000313" key="13">
    <source>
        <dbReference type="Proteomes" id="UP000178254"/>
    </source>
</evidence>
<dbReference type="GO" id="GO:0016020">
    <property type="term" value="C:membrane"/>
    <property type="evidence" value="ECO:0007669"/>
    <property type="project" value="UniProtKB-SubCell"/>
</dbReference>
<comment type="similarity">
    <text evidence="2">Belongs to the VKOR family.</text>
</comment>
<keyword evidence="9" id="KW-0676">Redox-active center</keyword>
<feature type="transmembrane region" description="Helical" evidence="10">
    <location>
        <begin position="16"/>
        <end position="37"/>
    </location>
</feature>
<evidence type="ECO:0000313" key="12">
    <source>
        <dbReference type="EMBL" id="OGH94352.1"/>
    </source>
</evidence>
<keyword evidence="7 10" id="KW-0472">Membrane</keyword>
<feature type="domain" description="Vitamin K epoxide reductase" evidence="11">
    <location>
        <begin position="14"/>
        <end position="154"/>
    </location>
</feature>
<keyword evidence="4" id="KW-0874">Quinone</keyword>
<name>A0A1F6PDW5_9BACT</name>
<sequence length="164" mass="18282">MFFLQKCYRQGEVPEWFVRTGLVVGVLGLIDSAYLVVKHFAASKVIGGFCPLHEVGFIDCDRVTSSVYSYLLGVPLAVWGALFYFLVVLFFAIALRKKDPPWLLSVIVVATLASFAFSLWLMYAQIFKIGAVCTLCLISFGLSLVLFILDAILLIGCWKNKPWG</sequence>
<feature type="transmembrane region" description="Helical" evidence="10">
    <location>
        <begin position="102"/>
        <end position="123"/>
    </location>
</feature>
<dbReference type="GO" id="GO:0048038">
    <property type="term" value="F:quinone binding"/>
    <property type="evidence" value="ECO:0007669"/>
    <property type="project" value="UniProtKB-KW"/>
</dbReference>
<evidence type="ECO:0000256" key="8">
    <source>
        <dbReference type="ARBA" id="ARBA00023157"/>
    </source>
</evidence>
<proteinExistence type="inferred from homology"/>
<dbReference type="InterPro" id="IPR038354">
    <property type="entry name" value="VKOR_sf"/>
</dbReference>
<feature type="transmembrane region" description="Helical" evidence="10">
    <location>
        <begin position="76"/>
        <end position="95"/>
    </location>
</feature>
<dbReference type="EMBL" id="MFRE01000009">
    <property type="protein sequence ID" value="OGH94352.1"/>
    <property type="molecule type" value="Genomic_DNA"/>
</dbReference>
<evidence type="ECO:0000256" key="10">
    <source>
        <dbReference type="SAM" id="Phobius"/>
    </source>
</evidence>
<dbReference type="GO" id="GO:0016491">
    <property type="term" value="F:oxidoreductase activity"/>
    <property type="evidence" value="ECO:0007669"/>
    <property type="project" value="UniProtKB-KW"/>
</dbReference>
<evidence type="ECO:0000259" key="11">
    <source>
        <dbReference type="SMART" id="SM00756"/>
    </source>
</evidence>
<protein>
    <recommendedName>
        <fullName evidence="11">Vitamin K epoxide reductase domain-containing protein</fullName>
    </recommendedName>
</protein>
<dbReference type="InterPro" id="IPR012932">
    <property type="entry name" value="VKOR"/>
</dbReference>
<dbReference type="Proteomes" id="UP000178254">
    <property type="component" value="Unassembled WGS sequence"/>
</dbReference>
<evidence type="ECO:0000256" key="7">
    <source>
        <dbReference type="ARBA" id="ARBA00023136"/>
    </source>
</evidence>
<keyword evidence="5 10" id="KW-1133">Transmembrane helix</keyword>
<dbReference type="PANTHER" id="PTHR34573:SF1">
    <property type="entry name" value="VITAMIN K EPOXIDE REDUCTASE DOMAIN-CONTAINING PROTEIN"/>
    <property type="match status" value="1"/>
</dbReference>
<dbReference type="AlphaFoldDB" id="A0A1F6PDW5"/>
<feature type="transmembrane region" description="Helical" evidence="10">
    <location>
        <begin position="129"/>
        <end position="158"/>
    </location>
</feature>
<evidence type="ECO:0000256" key="1">
    <source>
        <dbReference type="ARBA" id="ARBA00004141"/>
    </source>
</evidence>
<evidence type="ECO:0000256" key="6">
    <source>
        <dbReference type="ARBA" id="ARBA00023002"/>
    </source>
</evidence>
<keyword evidence="3 10" id="KW-0812">Transmembrane</keyword>
<dbReference type="Pfam" id="PF07884">
    <property type="entry name" value="VKOR"/>
    <property type="match status" value="1"/>
</dbReference>
<dbReference type="STRING" id="1798709.A2538_00915"/>
<evidence type="ECO:0000256" key="2">
    <source>
        <dbReference type="ARBA" id="ARBA00006214"/>
    </source>
</evidence>
<evidence type="ECO:0000256" key="5">
    <source>
        <dbReference type="ARBA" id="ARBA00022989"/>
    </source>
</evidence>
<evidence type="ECO:0000256" key="4">
    <source>
        <dbReference type="ARBA" id="ARBA00022719"/>
    </source>
</evidence>
<dbReference type="InterPro" id="IPR044698">
    <property type="entry name" value="VKOR/LTO1"/>
</dbReference>
<gene>
    <name evidence="12" type="ORF">A2538_00915</name>
</gene>
<dbReference type="CDD" id="cd12916">
    <property type="entry name" value="VKOR_1"/>
    <property type="match status" value="1"/>
</dbReference>
<evidence type="ECO:0000256" key="9">
    <source>
        <dbReference type="ARBA" id="ARBA00023284"/>
    </source>
</evidence>
<reference evidence="12 13" key="1">
    <citation type="journal article" date="2016" name="Nat. Commun.">
        <title>Thousands of microbial genomes shed light on interconnected biogeochemical processes in an aquifer system.</title>
        <authorList>
            <person name="Anantharaman K."/>
            <person name="Brown C.T."/>
            <person name="Hug L.A."/>
            <person name="Sharon I."/>
            <person name="Castelle C.J."/>
            <person name="Probst A.J."/>
            <person name="Thomas B.C."/>
            <person name="Singh A."/>
            <person name="Wilkins M.J."/>
            <person name="Karaoz U."/>
            <person name="Brodie E.L."/>
            <person name="Williams K.H."/>
            <person name="Hubbard S.S."/>
            <person name="Banfield J.F."/>
        </authorList>
    </citation>
    <scope>NUCLEOTIDE SEQUENCE [LARGE SCALE GENOMIC DNA]</scope>
</reference>
<keyword evidence="6" id="KW-0560">Oxidoreductase</keyword>
<dbReference type="SMART" id="SM00756">
    <property type="entry name" value="VKc"/>
    <property type="match status" value="1"/>
</dbReference>
<comment type="subcellular location">
    <subcellularLocation>
        <location evidence="1">Membrane</location>
        <topology evidence="1">Multi-pass membrane protein</topology>
    </subcellularLocation>
</comment>
<dbReference type="Gene3D" id="1.20.1440.130">
    <property type="entry name" value="VKOR domain"/>
    <property type="match status" value="1"/>
</dbReference>
<dbReference type="PANTHER" id="PTHR34573">
    <property type="entry name" value="VKC DOMAIN-CONTAINING PROTEIN"/>
    <property type="match status" value="1"/>
</dbReference>
<accession>A0A1F6PDW5</accession>
<organism evidence="12 13">
    <name type="scientific">Candidatus Magasanikbacteria bacterium RIFOXYD2_FULL_41_14</name>
    <dbReference type="NCBI Taxonomy" id="1798709"/>
    <lineage>
        <taxon>Bacteria</taxon>
        <taxon>Candidatus Magasanikiibacteriota</taxon>
    </lineage>
</organism>